<dbReference type="Gene3D" id="3.90.70.10">
    <property type="entry name" value="Cysteine proteinases"/>
    <property type="match status" value="1"/>
</dbReference>
<keyword evidence="2" id="KW-0865">Zymogen</keyword>
<keyword evidence="7" id="KW-1185">Reference proteome</keyword>
<keyword evidence="4" id="KW-0732">Signal</keyword>
<name>A0A1V9YZS3_ACHHY</name>
<evidence type="ECO:0000313" key="6">
    <source>
        <dbReference type="EMBL" id="OQR91173.1"/>
    </source>
</evidence>
<dbReference type="InterPro" id="IPR013128">
    <property type="entry name" value="Peptidase_C1A"/>
</dbReference>
<feature type="domain" description="Peptidase C1A papain C-terminal" evidence="5">
    <location>
        <begin position="42"/>
        <end position="291"/>
    </location>
</feature>
<keyword evidence="6" id="KW-0378">Hydrolase</keyword>
<dbReference type="InterPro" id="IPR000668">
    <property type="entry name" value="Peptidase_C1A_C"/>
</dbReference>
<feature type="chain" id="PRO_5018784233" evidence="4">
    <location>
        <begin position="17"/>
        <end position="371"/>
    </location>
</feature>
<dbReference type="SMART" id="SM00645">
    <property type="entry name" value="Pept_C1"/>
    <property type="match status" value="1"/>
</dbReference>
<evidence type="ECO:0000256" key="1">
    <source>
        <dbReference type="ARBA" id="ARBA00008455"/>
    </source>
</evidence>
<comment type="similarity">
    <text evidence="1">Belongs to the peptidase C1 family.</text>
</comment>
<evidence type="ECO:0000256" key="2">
    <source>
        <dbReference type="ARBA" id="ARBA00023145"/>
    </source>
</evidence>
<keyword evidence="6" id="KW-0645">Protease</keyword>
<dbReference type="OrthoDB" id="190265at2759"/>
<dbReference type="InterPro" id="IPR038765">
    <property type="entry name" value="Papain-like_cys_pep_sf"/>
</dbReference>
<evidence type="ECO:0000256" key="3">
    <source>
        <dbReference type="SAM" id="Phobius"/>
    </source>
</evidence>
<keyword evidence="3" id="KW-0812">Transmembrane</keyword>
<organism evidence="6 7">
    <name type="scientific">Achlya hypogyna</name>
    <name type="common">Oomycete</name>
    <name type="synonym">Protoachlya hypogyna</name>
    <dbReference type="NCBI Taxonomy" id="1202772"/>
    <lineage>
        <taxon>Eukaryota</taxon>
        <taxon>Sar</taxon>
        <taxon>Stramenopiles</taxon>
        <taxon>Oomycota</taxon>
        <taxon>Saprolegniomycetes</taxon>
        <taxon>Saprolegniales</taxon>
        <taxon>Achlyaceae</taxon>
        <taxon>Achlya</taxon>
    </lineage>
</organism>
<sequence>MLRAVLLLSSLLQAQATCHCKRTITSPSLAVPFPASMNMDEIPAALDWCARGFCTPSWNQHIPAYCGSCYLHGALSSAQDRIKILHHARGYAGADVMLGRQSFLNCAPGHGFSAGCGGGDPADVYEFMRQYGLPDETCLPYNATDYTKYTETNGTCPPEGFCLNCMYTSESPTHPVCFPVTKVVRYRAAEYGSIHGEDAMLAELQRGPITCGIAVSVGLIVNYSSGIYLDTTNFSDLDHDVEVVGYGVDDTGVKFWHVRNSWGTYWGVNGFFKIVRGVNNLGIESDCSFVVPDISEEDLVWETTATYGGSIYGLRPIATNTSSALLDATTSTAKETFLGAKTVVPILLAFVVGVLAATYSKPSASGYHSIP</sequence>
<dbReference type="Pfam" id="PF00112">
    <property type="entry name" value="Peptidase_C1"/>
    <property type="match status" value="1"/>
</dbReference>
<evidence type="ECO:0000313" key="7">
    <source>
        <dbReference type="Proteomes" id="UP000243579"/>
    </source>
</evidence>
<dbReference type="PANTHER" id="PTHR12411">
    <property type="entry name" value="CYSTEINE PROTEASE FAMILY C1-RELATED"/>
    <property type="match status" value="1"/>
</dbReference>
<dbReference type="FunFam" id="3.90.70.10:FF:000117">
    <property type="entry name" value="Probable papain cysteine protease"/>
    <property type="match status" value="1"/>
</dbReference>
<keyword evidence="3" id="KW-0472">Membrane</keyword>
<dbReference type="GO" id="GO:0008234">
    <property type="term" value="F:cysteine-type peptidase activity"/>
    <property type="evidence" value="ECO:0007669"/>
    <property type="project" value="InterPro"/>
</dbReference>
<keyword evidence="3" id="KW-1133">Transmembrane helix</keyword>
<gene>
    <name evidence="6" type="ORF">ACHHYP_04927</name>
</gene>
<protein>
    <submittedName>
        <fullName evidence="6">Cathepsin B, cysteine protease family C01A</fullName>
    </submittedName>
</protein>
<reference evidence="6 7" key="1">
    <citation type="journal article" date="2014" name="Genome Biol. Evol.">
        <title>The secreted proteins of Achlya hypogyna and Thraustotheca clavata identify the ancestral oomycete secretome and reveal gene acquisitions by horizontal gene transfer.</title>
        <authorList>
            <person name="Misner I."/>
            <person name="Blouin N."/>
            <person name="Leonard G."/>
            <person name="Richards T.A."/>
            <person name="Lane C.E."/>
        </authorList>
    </citation>
    <scope>NUCLEOTIDE SEQUENCE [LARGE SCALE GENOMIC DNA]</scope>
    <source>
        <strain evidence="6 7">ATCC 48635</strain>
    </source>
</reference>
<evidence type="ECO:0000259" key="5">
    <source>
        <dbReference type="SMART" id="SM00645"/>
    </source>
</evidence>
<feature type="signal peptide" evidence="4">
    <location>
        <begin position="1"/>
        <end position="16"/>
    </location>
</feature>
<feature type="transmembrane region" description="Helical" evidence="3">
    <location>
        <begin position="338"/>
        <end position="359"/>
    </location>
</feature>
<dbReference type="STRING" id="1202772.A0A1V9YZS3"/>
<accession>A0A1V9YZS3</accession>
<dbReference type="GO" id="GO:0006508">
    <property type="term" value="P:proteolysis"/>
    <property type="evidence" value="ECO:0007669"/>
    <property type="project" value="UniProtKB-KW"/>
</dbReference>
<dbReference type="SUPFAM" id="SSF54001">
    <property type="entry name" value="Cysteine proteinases"/>
    <property type="match status" value="1"/>
</dbReference>
<dbReference type="EMBL" id="JNBR01000552">
    <property type="protein sequence ID" value="OQR91173.1"/>
    <property type="molecule type" value="Genomic_DNA"/>
</dbReference>
<evidence type="ECO:0000256" key="4">
    <source>
        <dbReference type="SAM" id="SignalP"/>
    </source>
</evidence>
<dbReference type="Proteomes" id="UP000243579">
    <property type="component" value="Unassembled WGS sequence"/>
</dbReference>
<proteinExistence type="inferred from homology"/>
<comment type="caution">
    <text evidence="6">The sequence shown here is derived from an EMBL/GenBank/DDBJ whole genome shotgun (WGS) entry which is preliminary data.</text>
</comment>
<dbReference type="AlphaFoldDB" id="A0A1V9YZS3"/>